<keyword evidence="1" id="KW-0472">Membrane</keyword>
<proteinExistence type="predicted"/>
<evidence type="ECO:0000313" key="3">
    <source>
        <dbReference type="Proteomes" id="UP000249417"/>
    </source>
</evidence>
<reference evidence="2 3" key="1">
    <citation type="submission" date="2017-08" db="EMBL/GenBank/DDBJ databases">
        <title>Infants hospitalized years apart are colonized by the same room-sourced microbial strains.</title>
        <authorList>
            <person name="Brooks B."/>
            <person name="Olm M.R."/>
            <person name="Firek B.A."/>
            <person name="Baker R."/>
            <person name="Thomas B.C."/>
            <person name="Morowitz M.J."/>
            <person name="Banfield J.F."/>
        </authorList>
    </citation>
    <scope>NUCLEOTIDE SEQUENCE [LARGE SCALE GENOMIC DNA]</scope>
    <source>
        <strain evidence="2">S2_005_002_R2_29</strain>
    </source>
</reference>
<keyword evidence="1" id="KW-1133">Transmembrane helix</keyword>
<evidence type="ECO:0000313" key="2">
    <source>
        <dbReference type="EMBL" id="PZQ44075.1"/>
    </source>
</evidence>
<organism evidence="2 3">
    <name type="scientific">Micavibrio aeruginosavorus</name>
    <dbReference type="NCBI Taxonomy" id="349221"/>
    <lineage>
        <taxon>Bacteria</taxon>
        <taxon>Pseudomonadati</taxon>
        <taxon>Bdellovibrionota</taxon>
        <taxon>Bdellovibrionia</taxon>
        <taxon>Bdellovibrionales</taxon>
        <taxon>Pseudobdellovibrionaceae</taxon>
        <taxon>Micavibrio</taxon>
    </lineage>
</organism>
<name>A0A2W5MZK6_9BACT</name>
<evidence type="ECO:0000256" key="1">
    <source>
        <dbReference type="SAM" id="Phobius"/>
    </source>
</evidence>
<comment type="caution">
    <text evidence="2">The sequence shown here is derived from an EMBL/GenBank/DDBJ whole genome shotgun (WGS) entry which is preliminary data.</text>
</comment>
<keyword evidence="1" id="KW-0812">Transmembrane</keyword>
<dbReference type="EMBL" id="QFQB01000112">
    <property type="protein sequence ID" value="PZQ44075.1"/>
    <property type="molecule type" value="Genomic_DNA"/>
</dbReference>
<sequence length="89" mass="10265">MSVFTGFILYMMIYWVSLFAVLPWGNKAPEHVEEGNVSSAPTNPNIKRKFFINIFVAAALWLLVYVLIKMDVIDFYDIARNMAQEDSNK</sequence>
<accession>A0A2W5MZK6</accession>
<dbReference type="Proteomes" id="UP000249417">
    <property type="component" value="Unassembled WGS sequence"/>
</dbReference>
<dbReference type="InterPro" id="IPR009935">
    <property type="entry name" value="DUF1467"/>
</dbReference>
<dbReference type="AlphaFoldDB" id="A0A2W5MZK6"/>
<protein>
    <submittedName>
        <fullName evidence="2">DUF1467 domain-containing protein</fullName>
    </submittedName>
</protein>
<feature type="transmembrane region" description="Helical" evidence="1">
    <location>
        <begin position="50"/>
        <end position="68"/>
    </location>
</feature>
<dbReference type="Pfam" id="PF07330">
    <property type="entry name" value="DUF1467"/>
    <property type="match status" value="1"/>
</dbReference>
<feature type="transmembrane region" description="Helical" evidence="1">
    <location>
        <begin position="7"/>
        <end position="25"/>
    </location>
</feature>
<gene>
    <name evidence="2" type="ORF">DI551_10885</name>
</gene>